<reference evidence="1" key="1">
    <citation type="journal article" date="2023" name="Insect Mol. Biol.">
        <title>Genome sequencing provides insights into the evolution of gene families encoding plant cell wall-degrading enzymes in longhorned beetles.</title>
        <authorList>
            <person name="Shin N.R."/>
            <person name="Okamura Y."/>
            <person name="Kirsch R."/>
            <person name="Pauchet Y."/>
        </authorList>
    </citation>
    <scope>NUCLEOTIDE SEQUENCE</scope>
    <source>
        <strain evidence="1">AMC_N1</strain>
    </source>
</reference>
<keyword evidence="2" id="KW-1185">Reference proteome</keyword>
<comment type="caution">
    <text evidence="1">The sequence shown here is derived from an EMBL/GenBank/DDBJ whole genome shotgun (WGS) entry which is preliminary data.</text>
</comment>
<organism evidence="1 2">
    <name type="scientific">Aromia moschata</name>
    <dbReference type="NCBI Taxonomy" id="1265417"/>
    <lineage>
        <taxon>Eukaryota</taxon>
        <taxon>Metazoa</taxon>
        <taxon>Ecdysozoa</taxon>
        <taxon>Arthropoda</taxon>
        <taxon>Hexapoda</taxon>
        <taxon>Insecta</taxon>
        <taxon>Pterygota</taxon>
        <taxon>Neoptera</taxon>
        <taxon>Endopterygota</taxon>
        <taxon>Coleoptera</taxon>
        <taxon>Polyphaga</taxon>
        <taxon>Cucujiformia</taxon>
        <taxon>Chrysomeloidea</taxon>
        <taxon>Cerambycidae</taxon>
        <taxon>Cerambycinae</taxon>
        <taxon>Callichromatini</taxon>
        <taxon>Aromia</taxon>
    </lineage>
</organism>
<gene>
    <name evidence="1" type="ORF">NQ318_016181</name>
</gene>
<dbReference type="AlphaFoldDB" id="A0AAV8YEB3"/>
<dbReference type="EMBL" id="JAPWTK010000115">
    <property type="protein sequence ID" value="KAJ8949552.1"/>
    <property type="molecule type" value="Genomic_DNA"/>
</dbReference>
<name>A0AAV8YEB3_9CUCU</name>
<evidence type="ECO:0000313" key="2">
    <source>
        <dbReference type="Proteomes" id="UP001162162"/>
    </source>
</evidence>
<protein>
    <submittedName>
        <fullName evidence="1">Uncharacterized protein</fullName>
    </submittedName>
</protein>
<proteinExistence type="predicted"/>
<evidence type="ECO:0000313" key="1">
    <source>
        <dbReference type="EMBL" id="KAJ8949552.1"/>
    </source>
</evidence>
<accession>A0AAV8YEB3</accession>
<dbReference type="Proteomes" id="UP001162162">
    <property type="component" value="Unassembled WGS sequence"/>
</dbReference>
<sequence>KLRQAPPALVARCPLTRAKKRRLIDNCGHERCYSCMFTSEVCPICSTDNSTEIDGPVKKDIGCNGLRGSEITLYGESPQIQVEKPDKMQPRTKVKTNGHFTTFMQTGNVAPDLTTLQRPDLEGL</sequence>
<feature type="non-terminal residue" evidence="1">
    <location>
        <position position="1"/>
    </location>
</feature>